<dbReference type="SMART" id="SM00364">
    <property type="entry name" value="LRR_BAC"/>
    <property type="match status" value="4"/>
</dbReference>
<accession>A0AAN0JMR0</accession>
<dbReference type="GeneID" id="105314508"/>
<organism evidence="4 5">
    <name type="scientific">Amphimedon queenslandica</name>
    <name type="common">Sponge</name>
    <dbReference type="NCBI Taxonomy" id="400682"/>
    <lineage>
        <taxon>Eukaryota</taxon>
        <taxon>Metazoa</taxon>
        <taxon>Porifera</taxon>
        <taxon>Demospongiae</taxon>
        <taxon>Heteroscleromorpha</taxon>
        <taxon>Haplosclerida</taxon>
        <taxon>Niphatidae</taxon>
        <taxon>Amphimedon</taxon>
    </lineage>
</organism>
<reference evidence="5" key="1">
    <citation type="journal article" date="2010" name="Nature">
        <title>The Amphimedon queenslandica genome and the evolution of animal complexity.</title>
        <authorList>
            <person name="Srivastava M."/>
            <person name="Simakov O."/>
            <person name="Chapman J."/>
            <person name="Fahey B."/>
            <person name="Gauthier M.E."/>
            <person name="Mitros T."/>
            <person name="Richards G.S."/>
            <person name="Conaco C."/>
            <person name="Dacre M."/>
            <person name="Hellsten U."/>
            <person name="Larroux C."/>
            <person name="Putnam N.H."/>
            <person name="Stanke M."/>
            <person name="Adamska M."/>
            <person name="Darling A."/>
            <person name="Degnan S.M."/>
            <person name="Oakley T.H."/>
            <person name="Plachetzki D.C."/>
            <person name="Zhai Y."/>
            <person name="Adamski M."/>
            <person name="Calcino A."/>
            <person name="Cummins S.F."/>
            <person name="Goodstein D.M."/>
            <person name="Harris C."/>
            <person name="Jackson D.J."/>
            <person name="Leys S.P."/>
            <person name="Shu S."/>
            <person name="Woodcroft B.J."/>
            <person name="Vervoort M."/>
            <person name="Kosik K.S."/>
            <person name="Manning G."/>
            <person name="Degnan B.M."/>
            <person name="Rokhsar D.S."/>
        </authorList>
    </citation>
    <scope>NUCLEOTIDE SEQUENCE [LARGE SCALE GENOMIC DNA]</scope>
</reference>
<dbReference type="SMART" id="SM00369">
    <property type="entry name" value="LRR_TYP"/>
    <property type="match status" value="4"/>
</dbReference>
<dbReference type="AlphaFoldDB" id="A0AAN0JMR0"/>
<keyword evidence="1" id="KW-0433">Leucine-rich repeat</keyword>
<sequence length="516" mass="58284">MLPWRPIINKMADKSSSGVVLYRKPLPPSSQYLKTSSTKTSKKTGALSPSNNKRREPLEQDIQQGLPNLPYIHPLYPKGPPPLPMGKIIKHTEIPSPPPFPTPPLDSFTLSDFLLCTDTARGACTRRLVSSDSIVLSRDNYLKMTGWFSFNAPRQSVMHTRNIEIQQLANDTRKPHHQLLLEFKSMLAELLREAETSVERRPSADIQLENRDDVIIQSRASKFFCGEQRTSSPFDDSSGNEAIGPAEVAILQSMVTGGHMLSFKAHFLSELPSLLPLSNTLTHLNVSFNCLQVFPKDICQLTQLKDLRLRNNPIREIPSAIRSLKSLQLLSIPFNLLTDLPQGLFELYSLEELDVSHNSLQWISRDIQQLCNLKRLNVQCNQLSGLPVTTLNIQLQQLLVDSNYFHQLLWKENTHNSPQMLSDMCCTVLAKHSTVNAIEEYPQDIQALLNNPTGTCDYCQGAMYGCGLRAIRSINNNNNNNSRHLPFILQLCSAPCLYTVMNNEQLKWKDDHVIIH</sequence>
<dbReference type="SUPFAM" id="SSF52058">
    <property type="entry name" value="L domain-like"/>
    <property type="match status" value="1"/>
</dbReference>
<keyword evidence="2" id="KW-0677">Repeat</keyword>
<name>A0AAN0JMR0_AMPQE</name>
<dbReference type="PANTHER" id="PTHR48051">
    <property type="match status" value="1"/>
</dbReference>
<evidence type="ECO:0000256" key="2">
    <source>
        <dbReference type="ARBA" id="ARBA00022737"/>
    </source>
</evidence>
<evidence type="ECO:0000313" key="4">
    <source>
        <dbReference type="EnsemblMetazoa" id="XP_019858288.1"/>
    </source>
</evidence>
<dbReference type="Gene3D" id="3.80.10.10">
    <property type="entry name" value="Ribonuclease Inhibitor"/>
    <property type="match status" value="1"/>
</dbReference>
<dbReference type="Pfam" id="PF13855">
    <property type="entry name" value="LRR_8"/>
    <property type="match status" value="1"/>
</dbReference>
<protein>
    <recommendedName>
        <fullName evidence="6">Leucine-rich repeat-containing protein 63</fullName>
    </recommendedName>
</protein>
<proteinExistence type="predicted"/>
<evidence type="ECO:0008006" key="6">
    <source>
        <dbReference type="Google" id="ProtNLM"/>
    </source>
</evidence>
<dbReference type="RefSeq" id="XP_019858288.1">
    <property type="nucleotide sequence ID" value="XM_020002729.1"/>
</dbReference>
<dbReference type="InterPro" id="IPR032675">
    <property type="entry name" value="LRR_dom_sf"/>
</dbReference>
<evidence type="ECO:0000256" key="3">
    <source>
        <dbReference type="SAM" id="MobiDB-lite"/>
    </source>
</evidence>
<dbReference type="GO" id="GO:0005737">
    <property type="term" value="C:cytoplasm"/>
    <property type="evidence" value="ECO:0007669"/>
    <property type="project" value="TreeGrafter"/>
</dbReference>
<evidence type="ECO:0000256" key="1">
    <source>
        <dbReference type="ARBA" id="ARBA00022614"/>
    </source>
</evidence>
<dbReference type="EnsemblMetazoa" id="XM_020002729.1">
    <property type="protein sequence ID" value="XP_019858288.1"/>
    <property type="gene ID" value="LOC105314508"/>
</dbReference>
<dbReference type="PANTHER" id="PTHR48051:SF1">
    <property type="entry name" value="RAS SUPPRESSOR PROTEIN 1"/>
    <property type="match status" value="1"/>
</dbReference>
<dbReference type="InterPro" id="IPR001611">
    <property type="entry name" value="Leu-rich_rpt"/>
</dbReference>
<dbReference type="Proteomes" id="UP000007879">
    <property type="component" value="Unassembled WGS sequence"/>
</dbReference>
<dbReference type="InterPro" id="IPR050216">
    <property type="entry name" value="LRR_domain-containing"/>
</dbReference>
<keyword evidence="5" id="KW-1185">Reference proteome</keyword>
<reference evidence="4" key="2">
    <citation type="submission" date="2024-06" db="UniProtKB">
        <authorList>
            <consortium name="EnsemblMetazoa"/>
        </authorList>
    </citation>
    <scope>IDENTIFICATION</scope>
</reference>
<evidence type="ECO:0000313" key="5">
    <source>
        <dbReference type="Proteomes" id="UP000007879"/>
    </source>
</evidence>
<dbReference type="KEGG" id="aqu:105314508"/>
<dbReference type="PROSITE" id="PS51450">
    <property type="entry name" value="LRR"/>
    <property type="match status" value="1"/>
</dbReference>
<feature type="region of interest" description="Disordered" evidence="3">
    <location>
        <begin position="18"/>
        <end position="56"/>
    </location>
</feature>
<dbReference type="InterPro" id="IPR003591">
    <property type="entry name" value="Leu-rich_rpt_typical-subtyp"/>
</dbReference>